<evidence type="ECO:0000313" key="2">
    <source>
        <dbReference type="Proteomes" id="UP000279833"/>
    </source>
</evidence>
<dbReference type="Proteomes" id="UP000279833">
    <property type="component" value="Unassembled WGS sequence"/>
</dbReference>
<proteinExistence type="predicted"/>
<dbReference type="EMBL" id="UZAK01045477">
    <property type="protein sequence ID" value="VDP73983.1"/>
    <property type="molecule type" value="Genomic_DNA"/>
</dbReference>
<reference evidence="1 2" key="2">
    <citation type="submission" date="2018-11" db="EMBL/GenBank/DDBJ databases">
        <authorList>
            <consortium name="Pathogen Informatics"/>
        </authorList>
    </citation>
    <scope>NUCLEOTIDE SEQUENCE [LARGE SCALE GENOMIC DNA]</scope>
    <source>
        <strain evidence="1">Dakar</strain>
        <strain evidence="2">Dakar, Senegal</strain>
    </source>
</reference>
<dbReference type="AlphaFoldDB" id="A0A183L0Z1"/>
<name>A0A183L0Z1_9TREM</name>
<sequence>MRERKGTIRRNLSAKEDATTFFYEESKRRLQQDRHWLLF</sequence>
<evidence type="ECO:0000313" key="3">
    <source>
        <dbReference type="WBParaSite" id="SCUD_0002099301-mRNA-1"/>
    </source>
</evidence>
<protein>
    <submittedName>
        <fullName evidence="1 3">Uncharacterized protein</fullName>
    </submittedName>
</protein>
<accession>A0A183L0Z1</accession>
<organism evidence="3">
    <name type="scientific">Schistosoma curassoni</name>
    <dbReference type="NCBI Taxonomy" id="6186"/>
    <lineage>
        <taxon>Eukaryota</taxon>
        <taxon>Metazoa</taxon>
        <taxon>Spiralia</taxon>
        <taxon>Lophotrochozoa</taxon>
        <taxon>Platyhelminthes</taxon>
        <taxon>Trematoda</taxon>
        <taxon>Digenea</taxon>
        <taxon>Strigeidida</taxon>
        <taxon>Schistosomatoidea</taxon>
        <taxon>Schistosomatidae</taxon>
        <taxon>Schistosoma</taxon>
    </lineage>
</organism>
<evidence type="ECO:0000313" key="1">
    <source>
        <dbReference type="EMBL" id="VDP73983.1"/>
    </source>
</evidence>
<keyword evidence="2" id="KW-1185">Reference proteome</keyword>
<gene>
    <name evidence="1" type="ORF">SCUD_LOCUS20990</name>
</gene>
<dbReference type="WBParaSite" id="SCUD_0002099301-mRNA-1">
    <property type="protein sequence ID" value="SCUD_0002099301-mRNA-1"/>
    <property type="gene ID" value="SCUD_0002099301"/>
</dbReference>
<reference evidence="3" key="1">
    <citation type="submission" date="2016-06" db="UniProtKB">
        <authorList>
            <consortium name="WormBaseParasite"/>
        </authorList>
    </citation>
    <scope>IDENTIFICATION</scope>
</reference>